<reference evidence="8" key="1">
    <citation type="submission" date="2022-11" db="UniProtKB">
        <authorList>
            <consortium name="WormBaseParasite"/>
        </authorList>
    </citation>
    <scope>IDENTIFICATION</scope>
</reference>
<feature type="domain" description="Iron-binding zinc finger CDGSH type" evidence="6">
    <location>
        <begin position="45"/>
        <end position="80"/>
    </location>
</feature>
<evidence type="ECO:0000313" key="7">
    <source>
        <dbReference type="Proteomes" id="UP000887577"/>
    </source>
</evidence>
<dbReference type="GO" id="GO:0005739">
    <property type="term" value="C:mitochondrion"/>
    <property type="evidence" value="ECO:0007669"/>
    <property type="project" value="TreeGrafter"/>
</dbReference>
<evidence type="ECO:0000256" key="2">
    <source>
        <dbReference type="ARBA" id="ARBA00022723"/>
    </source>
</evidence>
<dbReference type="Gene3D" id="3.40.5.90">
    <property type="entry name" value="CDGSH iron-sulfur domain, mitoNEET-type"/>
    <property type="match status" value="2"/>
</dbReference>
<accession>A0A914Z3Q1</accession>
<feature type="domain" description="Iron-binding zinc finger CDGSH type" evidence="6">
    <location>
        <begin position="82"/>
        <end position="119"/>
    </location>
</feature>
<protein>
    <submittedName>
        <fullName evidence="8">Iron-binding zinc finger CDGSH type domain-containing protein</fullName>
    </submittedName>
</protein>
<dbReference type="InterPro" id="IPR018967">
    <property type="entry name" value="FeS-contain_CDGSH-typ"/>
</dbReference>
<keyword evidence="3" id="KW-0408">Iron</keyword>
<dbReference type="PANTHER" id="PTHR46491:SF3">
    <property type="entry name" value="CDGSH IRON-SULFUR DOMAIN-CONTAINING PROTEIN 3, MITOCHONDRIAL"/>
    <property type="match status" value="1"/>
</dbReference>
<proteinExistence type="predicted"/>
<dbReference type="GO" id="GO:0051537">
    <property type="term" value="F:2 iron, 2 sulfur cluster binding"/>
    <property type="evidence" value="ECO:0007669"/>
    <property type="project" value="UniProtKB-KW"/>
</dbReference>
<dbReference type="GO" id="GO:0046872">
    <property type="term" value="F:metal ion binding"/>
    <property type="evidence" value="ECO:0007669"/>
    <property type="project" value="UniProtKB-KW"/>
</dbReference>
<keyword evidence="4" id="KW-0411">Iron-sulfur</keyword>
<dbReference type="InterPro" id="IPR052950">
    <property type="entry name" value="CISD"/>
</dbReference>
<sequence>MMFGRLAVYSPKTAIVRYGSFKNVRILNPSSAILPFTPVRATLKPFTITLEAGKTYSFCACGLSASQPFCDGSHKEFGRTLLRPIRFTVDKTDKYSVCGCKNSKTLPLCDATHKKIDQTPNHAKATRFVAFGVSPIYDGVARDLGYKVKNGGFQ</sequence>
<evidence type="ECO:0000256" key="5">
    <source>
        <dbReference type="ARBA" id="ARBA00034078"/>
    </source>
</evidence>
<dbReference type="Proteomes" id="UP000887577">
    <property type="component" value="Unplaced"/>
</dbReference>
<keyword evidence="1" id="KW-0001">2Fe-2S</keyword>
<dbReference type="WBParaSite" id="PSU_v2.g4879.t1">
    <property type="protein sequence ID" value="PSU_v2.g4879.t1"/>
    <property type="gene ID" value="PSU_v2.g4879"/>
</dbReference>
<dbReference type="PANTHER" id="PTHR46491">
    <property type="entry name" value="CDGSH IRON SULFUR DOMAIN PROTEIN HOMOLOG"/>
    <property type="match status" value="1"/>
</dbReference>
<dbReference type="Pfam" id="PF09360">
    <property type="entry name" value="zf-CDGSH"/>
    <property type="match status" value="1"/>
</dbReference>
<organism evidence="7 8">
    <name type="scientific">Panagrolaimus superbus</name>
    <dbReference type="NCBI Taxonomy" id="310955"/>
    <lineage>
        <taxon>Eukaryota</taxon>
        <taxon>Metazoa</taxon>
        <taxon>Ecdysozoa</taxon>
        <taxon>Nematoda</taxon>
        <taxon>Chromadorea</taxon>
        <taxon>Rhabditida</taxon>
        <taxon>Tylenchina</taxon>
        <taxon>Panagrolaimomorpha</taxon>
        <taxon>Panagrolaimoidea</taxon>
        <taxon>Panagrolaimidae</taxon>
        <taxon>Panagrolaimus</taxon>
    </lineage>
</organism>
<dbReference type="AlphaFoldDB" id="A0A914Z3Q1"/>
<dbReference type="InterPro" id="IPR042216">
    <property type="entry name" value="MitoNEET_CISD"/>
</dbReference>
<keyword evidence="2" id="KW-0479">Metal-binding</keyword>
<evidence type="ECO:0000313" key="8">
    <source>
        <dbReference type="WBParaSite" id="PSU_v2.g4879.t1"/>
    </source>
</evidence>
<comment type="cofactor">
    <cofactor evidence="5">
        <name>[2Fe-2S] cluster</name>
        <dbReference type="ChEBI" id="CHEBI:190135"/>
    </cofactor>
</comment>
<evidence type="ECO:0000256" key="4">
    <source>
        <dbReference type="ARBA" id="ARBA00023014"/>
    </source>
</evidence>
<dbReference type="SMART" id="SM00704">
    <property type="entry name" value="ZnF_CDGSH"/>
    <property type="match status" value="2"/>
</dbReference>
<evidence type="ECO:0000256" key="1">
    <source>
        <dbReference type="ARBA" id="ARBA00022714"/>
    </source>
</evidence>
<name>A0A914Z3Q1_9BILA</name>
<evidence type="ECO:0000259" key="6">
    <source>
        <dbReference type="SMART" id="SM00704"/>
    </source>
</evidence>
<evidence type="ECO:0000256" key="3">
    <source>
        <dbReference type="ARBA" id="ARBA00023004"/>
    </source>
</evidence>
<keyword evidence="7" id="KW-1185">Reference proteome</keyword>